<dbReference type="RefSeq" id="WP_378214017.1">
    <property type="nucleotide sequence ID" value="NZ_BAABHG010000003.1"/>
</dbReference>
<keyword evidence="2" id="KW-1185">Reference proteome</keyword>
<comment type="caution">
    <text evidence="1">The sequence shown here is derived from an EMBL/GenBank/DDBJ whole genome shotgun (WGS) entry which is preliminary data.</text>
</comment>
<evidence type="ECO:0000313" key="1">
    <source>
        <dbReference type="EMBL" id="MFD2457897.1"/>
    </source>
</evidence>
<protein>
    <submittedName>
        <fullName evidence="1">Uncharacterized protein</fullName>
    </submittedName>
</protein>
<organism evidence="1 2">
    <name type="scientific">Amycolatopsis samaneae</name>
    <dbReference type="NCBI Taxonomy" id="664691"/>
    <lineage>
        <taxon>Bacteria</taxon>
        <taxon>Bacillati</taxon>
        <taxon>Actinomycetota</taxon>
        <taxon>Actinomycetes</taxon>
        <taxon>Pseudonocardiales</taxon>
        <taxon>Pseudonocardiaceae</taxon>
        <taxon>Amycolatopsis</taxon>
    </lineage>
</organism>
<dbReference type="EMBL" id="JBHUKU010000002">
    <property type="protein sequence ID" value="MFD2457897.1"/>
    <property type="molecule type" value="Genomic_DNA"/>
</dbReference>
<gene>
    <name evidence="1" type="ORF">ACFSYJ_04770</name>
</gene>
<accession>A0ABW5G8R5</accession>
<dbReference type="Proteomes" id="UP001597419">
    <property type="component" value="Unassembled WGS sequence"/>
</dbReference>
<sequence length="57" mass="5743">MAALEKAGVRAFAVEAISRAQAMDALSSALGPGRRAPALVTEDAVKGMAGRGEGSDR</sequence>
<proteinExistence type="predicted"/>
<reference evidence="2" key="1">
    <citation type="journal article" date="2019" name="Int. J. Syst. Evol. Microbiol.">
        <title>The Global Catalogue of Microorganisms (GCM) 10K type strain sequencing project: providing services to taxonomists for standard genome sequencing and annotation.</title>
        <authorList>
            <consortium name="The Broad Institute Genomics Platform"/>
            <consortium name="The Broad Institute Genome Sequencing Center for Infectious Disease"/>
            <person name="Wu L."/>
            <person name="Ma J."/>
        </authorList>
    </citation>
    <scope>NUCLEOTIDE SEQUENCE [LARGE SCALE GENOMIC DNA]</scope>
    <source>
        <strain evidence="2">CGMCC 4.7643</strain>
    </source>
</reference>
<name>A0ABW5G8R5_9PSEU</name>
<evidence type="ECO:0000313" key="2">
    <source>
        <dbReference type="Proteomes" id="UP001597419"/>
    </source>
</evidence>